<dbReference type="EMBL" id="VOOR01000017">
    <property type="protein sequence ID" value="TXB63268.1"/>
    <property type="molecule type" value="Genomic_DNA"/>
</dbReference>
<organism evidence="1 2">
    <name type="scientific">Phaeodactylibacter luteus</name>
    <dbReference type="NCBI Taxonomy" id="1564516"/>
    <lineage>
        <taxon>Bacteria</taxon>
        <taxon>Pseudomonadati</taxon>
        <taxon>Bacteroidota</taxon>
        <taxon>Saprospiria</taxon>
        <taxon>Saprospirales</taxon>
        <taxon>Haliscomenobacteraceae</taxon>
        <taxon>Phaeodactylibacter</taxon>
    </lineage>
</organism>
<evidence type="ECO:0008006" key="3">
    <source>
        <dbReference type="Google" id="ProtNLM"/>
    </source>
</evidence>
<evidence type="ECO:0000313" key="1">
    <source>
        <dbReference type="EMBL" id="TXB63268.1"/>
    </source>
</evidence>
<proteinExistence type="predicted"/>
<dbReference type="OrthoDB" id="1494260at2"/>
<reference evidence="1 2" key="1">
    <citation type="submission" date="2019-08" db="EMBL/GenBank/DDBJ databases">
        <title>Genome of Phaeodactylibacter luteus.</title>
        <authorList>
            <person name="Bowman J.P."/>
        </authorList>
    </citation>
    <scope>NUCLEOTIDE SEQUENCE [LARGE SCALE GENOMIC DNA]</scope>
    <source>
        <strain evidence="1 2">KCTC 42180</strain>
    </source>
</reference>
<evidence type="ECO:0000313" key="2">
    <source>
        <dbReference type="Proteomes" id="UP000321580"/>
    </source>
</evidence>
<name>A0A5C6RLM7_9BACT</name>
<dbReference type="AlphaFoldDB" id="A0A5C6RLM7"/>
<dbReference type="Proteomes" id="UP000321580">
    <property type="component" value="Unassembled WGS sequence"/>
</dbReference>
<comment type="caution">
    <text evidence="1">The sequence shown here is derived from an EMBL/GenBank/DDBJ whole genome shotgun (WGS) entry which is preliminary data.</text>
</comment>
<dbReference type="RefSeq" id="WP_147167329.1">
    <property type="nucleotide sequence ID" value="NZ_VOOR01000017.1"/>
</dbReference>
<protein>
    <recommendedName>
        <fullName evidence="3">Anti-sigma factor</fullName>
    </recommendedName>
</protein>
<sequence>MRDQNYQHLVRKVTMYLDNELSESAERELLMEIKSNPAYLKVLSQEKSFREFIKSKIHRRKPSPALIQSIKEKIKVTTTA</sequence>
<gene>
    <name evidence="1" type="ORF">FRY97_09805</name>
</gene>
<accession>A0A5C6RLM7</accession>
<keyword evidence="2" id="KW-1185">Reference proteome</keyword>